<evidence type="ECO:0000256" key="1">
    <source>
        <dbReference type="SAM" id="MobiDB-lite"/>
    </source>
</evidence>
<evidence type="ECO:0000313" key="3">
    <source>
        <dbReference type="Proteomes" id="UP000234275"/>
    </source>
</evidence>
<dbReference type="EMBL" id="MSFO01000006">
    <property type="protein sequence ID" value="PLB47397.1"/>
    <property type="molecule type" value="Genomic_DNA"/>
</dbReference>
<reference evidence="2 3" key="1">
    <citation type="submission" date="2016-12" db="EMBL/GenBank/DDBJ databases">
        <title>The genomes of Aspergillus section Nigri reveals drivers in fungal speciation.</title>
        <authorList>
            <consortium name="DOE Joint Genome Institute"/>
            <person name="Vesth T.C."/>
            <person name="Nybo J."/>
            <person name="Theobald S."/>
            <person name="Brandl J."/>
            <person name="Frisvad J.C."/>
            <person name="Nielsen K.F."/>
            <person name="Lyhne E.K."/>
            <person name="Kogle M.E."/>
            <person name="Kuo A."/>
            <person name="Riley R."/>
            <person name="Clum A."/>
            <person name="Nolan M."/>
            <person name="Lipzen A."/>
            <person name="Salamov A."/>
            <person name="Henrissat B."/>
            <person name="Wiebenga A."/>
            <person name="De Vries R.P."/>
            <person name="Grigoriev I.V."/>
            <person name="Mortensen U.H."/>
            <person name="Andersen M.R."/>
            <person name="Baker S.E."/>
        </authorList>
    </citation>
    <scope>NUCLEOTIDE SEQUENCE [LARGE SCALE GENOMIC DNA]</scope>
    <source>
        <strain evidence="2 3">IBT 23096</strain>
    </source>
</reference>
<dbReference type="AlphaFoldDB" id="A0A2I2G3G7"/>
<evidence type="ECO:0000313" key="2">
    <source>
        <dbReference type="EMBL" id="PLB47397.1"/>
    </source>
</evidence>
<proteinExistence type="predicted"/>
<keyword evidence="3" id="KW-1185">Reference proteome</keyword>
<name>A0A2I2G3G7_9EURO</name>
<organism evidence="2 3">
    <name type="scientific">Aspergillus steynii IBT 23096</name>
    <dbReference type="NCBI Taxonomy" id="1392250"/>
    <lineage>
        <taxon>Eukaryota</taxon>
        <taxon>Fungi</taxon>
        <taxon>Dikarya</taxon>
        <taxon>Ascomycota</taxon>
        <taxon>Pezizomycotina</taxon>
        <taxon>Eurotiomycetes</taxon>
        <taxon>Eurotiomycetidae</taxon>
        <taxon>Eurotiales</taxon>
        <taxon>Aspergillaceae</taxon>
        <taxon>Aspergillus</taxon>
        <taxon>Aspergillus subgen. Circumdati</taxon>
    </lineage>
</organism>
<dbReference type="GeneID" id="36550648"/>
<feature type="region of interest" description="Disordered" evidence="1">
    <location>
        <begin position="191"/>
        <end position="210"/>
    </location>
</feature>
<accession>A0A2I2G3G7</accession>
<protein>
    <submittedName>
        <fullName evidence="2">Uncharacterized protein</fullName>
    </submittedName>
</protein>
<dbReference type="Proteomes" id="UP000234275">
    <property type="component" value="Unassembled WGS sequence"/>
</dbReference>
<dbReference type="VEuPathDB" id="FungiDB:P170DRAFT_240243"/>
<gene>
    <name evidence="2" type="ORF">P170DRAFT_240243</name>
</gene>
<comment type="caution">
    <text evidence="2">The sequence shown here is derived from an EMBL/GenBank/DDBJ whole genome shotgun (WGS) entry which is preliminary data.</text>
</comment>
<sequence length="210" mass="23692">MNTVRKHRDPHILSACLDKSLFFFLSFGFLHRWVMALSESINNDQDPLPLSETSIDSFGHNPSVGTPHGRSDAPRASLICLIGSTVIYDLSNHAYNFWICRLPRTDAAGVHPHLRMPCSARIFRSHVPAYLMPWSVRKGQDTGWDKDMKIFTRQCATVGCEVTAIILPVSTWLVYCFFGAFGQPLTDSPTNLRRRSHAKRSSYGAQRQVV</sequence>
<dbReference type="RefSeq" id="XP_024702699.1">
    <property type="nucleotide sequence ID" value="XM_024842949.1"/>
</dbReference>